<gene>
    <name evidence="1" type="ORF">RISK_001183</name>
</gene>
<accession>A0A0J1EMZ1</accession>
<dbReference type="STRING" id="595434.RISK_001183"/>
<dbReference type="EMBL" id="LECT01000010">
    <property type="protein sequence ID" value="KLU06869.1"/>
    <property type="molecule type" value="Genomic_DNA"/>
</dbReference>
<comment type="caution">
    <text evidence="1">The sequence shown here is derived from an EMBL/GenBank/DDBJ whole genome shotgun (WGS) entry which is preliminary data.</text>
</comment>
<proteinExistence type="predicted"/>
<organism evidence="1 2">
    <name type="scientific">Rhodopirellula islandica</name>
    <dbReference type="NCBI Taxonomy" id="595434"/>
    <lineage>
        <taxon>Bacteria</taxon>
        <taxon>Pseudomonadati</taxon>
        <taxon>Planctomycetota</taxon>
        <taxon>Planctomycetia</taxon>
        <taxon>Pirellulales</taxon>
        <taxon>Pirellulaceae</taxon>
        <taxon>Rhodopirellula</taxon>
    </lineage>
</organism>
<sequence>MIPGASPGGAGDLAKPLVSPFRSFTSNFSRSCRPLPNVAS</sequence>
<keyword evidence="2" id="KW-1185">Reference proteome</keyword>
<dbReference type="Proteomes" id="UP000036367">
    <property type="component" value="Unassembled WGS sequence"/>
</dbReference>
<name>A0A0J1EMZ1_RHOIS</name>
<evidence type="ECO:0000313" key="1">
    <source>
        <dbReference type="EMBL" id="KLU06869.1"/>
    </source>
</evidence>
<dbReference type="AlphaFoldDB" id="A0A0J1EMZ1"/>
<reference evidence="1" key="1">
    <citation type="submission" date="2015-05" db="EMBL/GenBank/DDBJ databases">
        <title>Permanent draft genome of Rhodopirellula islandicus K833.</title>
        <authorList>
            <person name="Kizina J."/>
            <person name="Richter M."/>
            <person name="Glockner F.O."/>
            <person name="Harder J."/>
        </authorList>
    </citation>
    <scope>NUCLEOTIDE SEQUENCE [LARGE SCALE GENOMIC DNA]</scope>
    <source>
        <strain evidence="1">K833</strain>
    </source>
</reference>
<protein>
    <submittedName>
        <fullName evidence="1">Uncharacterized protein</fullName>
    </submittedName>
</protein>
<evidence type="ECO:0000313" key="2">
    <source>
        <dbReference type="Proteomes" id="UP000036367"/>
    </source>
</evidence>
<dbReference type="PATRIC" id="fig|595434.4.peg.1136"/>